<accession>A0A173TGZ3</accession>
<sequence length="136" mass="15723">MIKLKDTYEKIFETVWHNYTCGDVELNLLHFEFPVHAKKAELLEIYAKLVKTINGDDVVYLTNIQKFVDGHGATYISGTVAEPDLSDFEDDFHGNFSEFLTSCFKDRIDWYRISQNEELGKLPHGDVFGEKLELIV</sequence>
<protein>
    <submittedName>
        <fullName evidence="1">Uncharacterized protein</fullName>
    </submittedName>
</protein>
<gene>
    <name evidence="1" type="ORF">ERS852571_01984</name>
</gene>
<evidence type="ECO:0000313" key="2">
    <source>
        <dbReference type="Proteomes" id="UP000095553"/>
    </source>
</evidence>
<reference evidence="1 2" key="1">
    <citation type="submission" date="2015-09" db="EMBL/GenBank/DDBJ databases">
        <authorList>
            <consortium name="Pathogen Informatics"/>
        </authorList>
    </citation>
    <scope>NUCLEOTIDE SEQUENCE [LARGE SCALE GENOMIC DNA]</scope>
    <source>
        <strain evidence="1 2">2789STDY5834959</strain>
    </source>
</reference>
<dbReference type="AlphaFoldDB" id="A0A173TGZ3"/>
<dbReference type="Proteomes" id="UP000095553">
    <property type="component" value="Unassembled WGS sequence"/>
</dbReference>
<organism evidence="1 2">
    <name type="scientific">Anaerostipes hadrus</name>
    <dbReference type="NCBI Taxonomy" id="649756"/>
    <lineage>
        <taxon>Bacteria</taxon>
        <taxon>Bacillati</taxon>
        <taxon>Bacillota</taxon>
        <taxon>Clostridia</taxon>
        <taxon>Lachnospirales</taxon>
        <taxon>Lachnospiraceae</taxon>
        <taxon>Anaerostipes</taxon>
    </lineage>
</organism>
<proteinExistence type="predicted"/>
<dbReference type="EMBL" id="CYXY01000011">
    <property type="protein sequence ID" value="CUN01446.1"/>
    <property type="molecule type" value="Genomic_DNA"/>
</dbReference>
<evidence type="ECO:0000313" key="1">
    <source>
        <dbReference type="EMBL" id="CUN01446.1"/>
    </source>
</evidence>
<name>A0A173TGZ3_ANAHA</name>
<dbReference type="RefSeq" id="WP_055072990.1">
    <property type="nucleotide sequence ID" value="NZ_BAABYN010000001.1"/>
</dbReference>